<dbReference type="HOGENOM" id="CLU_1650924_0_0_11"/>
<evidence type="ECO:0000313" key="2">
    <source>
        <dbReference type="EMBL" id="ABP55314.1"/>
    </source>
</evidence>
<evidence type="ECO:0000313" key="3">
    <source>
        <dbReference type="Proteomes" id="UP000000235"/>
    </source>
</evidence>
<evidence type="ECO:0000256" key="1">
    <source>
        <dbReference type="SAM" id="MobiDB-lite"/>
    </source>
</evidence>
<dbReference type="EMBL" id="CP000667">
    <property type="protein sequence ID" value="ABP55314.1"/>
    <property type="molecule type" value="Genomic_DNA"/>
</dbReference>
<reference evidence="3" key="1">
    <citation type="journal article" date="2007" name="Proc. Natl. Acad. Sci. U.S.A.">
        <title>Genome sequencing reveals complex secondary metabolome in the marine actinomycete Salinispora tropica.</title>
        <authorList>
            <person name="Udwary D.W."/>
            <person name="Zeigler L."/>
            <person name="Asolkar R.N."/>
            <person name="Singan V."/>
            <person name="Lapidus A."/>
            <person name="Fenical W."/>
            <person name="Jensen P.R."/>
            <person name="Moore B.S."/>
        </authorList>
    </citation>
    <scope>NUCLEOTIDE SEQUENCE [LARGE SCALE GENOMIC DNA]</scope>
    <source>
        <strain evidence="3">ATCC BAA-916 / DSM 44818 / CNB-440</strain>
    </source>
</reference>
<accession>A4X8W4</accession>
<name>A4X8W4_SALTO</name>
<sequence length="160" mass="17552">MADVLFRLAYLGVTNTPALLRLLPMSDCDKDAEILALRHQIMVLERRLHGDRVRFTPADRAWPAALLHPLPPTVLNHLRSPRPPSGRSSKAPVSSRHPSTPPALGYPPTRSTTAFARPGPHPRPGWALVHSLGPRNQEVYQQKVAGSCRLKPNPPAAGVR</sequence>
<keyword evidence="3" id="KW-1185">Reference proteome</keyword>
<dbReference type="AlphaFoldDB" id="A4X8W4"/>
<dbReference type="KEGG" id="stp:Strop_2874"/>
<protein>
    <submittedName>
        <fullName evidence="2">Uncharacterized protein</fullName>
    </submittedName>
</protein>
<dbReference type="eggNOG" id="COG2801">
    <property type="taxonomic scope" value="Bacteria"/>
</dbReference>
<organism evidence="2 3">
    <name type="scientific">Salinispora tropica (strain ATCC BAA-916 / DSM 44818 / JCM 13857 / NBRC 105044 / CNB-440)</name>
    <dbReference type="NCBI Taxonomy" id="369723"/>
    <lineage>
        <taxon>Bacteria</taxon>
        <taxon>Bacillati</taxon>
        <taxon>Actinomycetota</taxon>
        <taxon>Actinomycetes</taxon>
        <taxon>Micromonosporales</taxon>
        <taxon>Micromonosporaceae</taxon>
        <taxon>Salinispora</taxon>
    </lineage>
</organism>
<gene>
    <name evidence="2" type="ordered locus">Strop_2874</name>
</gene>
<proteinExistence type="predicted"/>
<feature type="region of interest" description="Disordered" evidence="1">
    <location>
        <begin position="72"/>
        <end position="160"/>
    </location>
</feature>
<dbReference type="Proteomes" id="UP000000235">
    <property type="component" value="Chromosome"/>
</dbReference>